<evidence type="ECO:0000313" key="2">
    <source>
        <dbReference type="EMBL" id="OAS13353.1"/>
    </source>
</evidence>
<evidence type="ECO:0000313" key="3">
    <source>
        <dbReference type="Proteomes" id="UP000078454"/>
    </source>
</evidence>
<proteinExistence type="predicted"/>
<reference evidence="2 3" key="1">
    <citation type="submission" date="2016-05" db="EMBL/GenBank/DDBJ databases">
        <title>Paenibacillus sp. 1ZS3-15 nov., isolated from the rhizosphere soil.</title>
        <authorList>
            <person name="Zhang X.X."/>
            <person name="Zhang J."/>
        </authorList>
    </citation>
    <scope>NUCLEOTIDE SEQUENCE [LARGE SCALE GENOMIC DNA]</scope>
    <source>
        <strain evidence="2 3">1ZS3-15</strain>
    </source>
</reference>
<keyword evidence="3" id="KW-1185">Reference proteome</keyword>
<sequence>MSRSYKKSPVCTDHTSPGTRWAKRQAAKAVRRHAGNVENGRSYRKLFCSWNICDYRFYQSKEKAILEWETNARLQSKFSKERILRNWEKSYKRK</sequence>
<evidence type="ECO:0000256" key="1">
    <source>
        <dbReference type="SAM" id="MobiDB-lite"/>
    </source>
</evidence>
<comment type="caution">
    <text evidence="2">The sequence shown here is derived from an EMBL/GenBank/DDBJ whole genome shotgun (WGS) entry which is preliminary data.</text>
</comment>
<dbReference type="AlphaFoldDB" id="A0A197ZX93"/>
<dbReference type="EMBL" id="LYPB01000094">
    <property type="protein sequence ID" value="OAS13353.1"/>
    <property type="molecule type" value="Genomic_DNA"/>
</dbReference>
<dbReference type="RefSeq" id="WP_068671265.1">
    <property type="nucleotide sequence ID" value="NZ_LYPB01000094.1"/>
</dbReference>
<accession>A0A197ZX93</accession>
<dbReference type="OrthoDB" id="1913526at2"/>
<organism evidence="2 3">
    <name type="scientific">Paenibacillus oryzisoli</name>
    <dbReference type="NCBI Taxonomy" id="1850517"/>
    <lineage>
        <taxon>Bacteria</taxon>
        <taxon>Bacillati</taxon>
        <taxon>Bacillota</taxon>
        <taxon>Bacilli</taxon>
        <taxon>Bacillales</taxon>
        <taxon>Paenibacillaceae</taxon>
        <taxon>Paenibacillus</taxon>
    </lineage>
</organism>
<gene>
    <name evidence="2" type="ORF">A8708_15970</name>
</gene>
<feature type="region of interest" description="Disordered" evidence="1">
    <location>
        <begin position="1"/>
        <end position="27"/>
    </location>
</feature>
<protein>
    <submittedName>
        <fullName evidence="2">Uncharacterized protein</fullName>
    </submittedName>
</protein>
<dbReference type="Proteomes" id="UP000078454">
    <property type="component" value="Unassembled WGS sequence"/>
</dbReference>
<name>A0A197ZX93_9BACL</name>